<dbReference type="InterPro" id="IPR003593">
    <property type="entry name" value="AAA+_ATPase"/>
</dbReference>
<gene>
    <name evidence="5" type="ORF">EET67_21080</name>
</gene>
<keyword evidence="1" id="KW-0813">Transport</keyword>
<dbReference type="InterPro" id="IPR003439">
    <property type="entry name" value="ABC_transporter-like_ATP-bd"/>
</dbReference>
<evidence type="ECO:0000256" key="3">
    <source>
        <dbReference type="ARBA" id="ARBA00022840"/>
    </source>
</evidence>
<dbReference type="AlphaFoldDB" id="A0A432V0X3"/>
<organism evidence="5 6">
    <name type="scientific">Borborobacter arsenicus</name>
    <dbReference type="NCBI Taxonomy" id="1851146"/>
    <lineage>
        <taxon>Bacteria</taxon>
        <taxon>Pseudomonadati</taxon>
        <taxon>Pseudomonadota</taxon>
        <taxon>Alphaproteobacteria</taxon>
        <taxon>Hyphomicrobiales</taxon>
        <taxon>Phyllobacteriaceae</taxon>
        <taxon>Borborobacter</taxon>
    </lineage>
</organism>
<reference evidence="5 6" key="1">
    <citation type="submission" date="2018-11" db="EMBL/GenBank/DDBJ databases">
        <title>Pseudaminobacter arsenicus sp. nov., an arsenic-resistant bacterium isolated from arsenic-rich aquifers.</title>
        <authorList>
            <person name="Mu Y."/>
        </authorList>
    </citation>
    <scope>NUCLEOTIDE SEQUENCE [LARGE SCALE GENOMIC DNA]</scope>
    <source>
        <strain evidence="5 6">CB3</strain>
    </source>
</reference>
<accession>A0A432V0X3</accession>
<keyword evidence="2" id="KW-0547">Nucleotide-binding</keyword>
<dbReference type="Proteomes" id="UP000281647">
    <property type="component" value="Unassembled WGS sequence"/>
</dbReference>
<dbReference type="GO" id="GO:0042941">
    <property type="term" value="P:D-alanine transmembrane transport"/>
    <property type="evidence" value="ECO:0007669"/>
    <property type="project" value="TreeGrafter"/>
</dbReference>
<dbReference type="Pfam" id="PF00005">
    <property type="entry name" value="ABC_tran"/>
    <property type="match status" value="1"/>
</dbReference>
<dbReference type="InterPro" id="IPR051120">
    <property type="entry name" value="ABC_AA/LPS_Transport"/>
</dbReference>
<dbReference type="RefSeq" id="WP_128625502.1">
    <property type="nucleotide sequence ID" value="NZ_ML133514.1"/>
</dbReference>
<dbReference type="InterPro" id="IPR027417">
    <property type="entry name" value="P-loop_NTPase"/>
</dbReference>
<dbReference type="GO" id="GO:0015808">
    <property type="term" value="P:L-alanine transport"/>
    <property type="evidence" value="ECO:0007669"/>
    <property type="project" value="TreeGrafter"/>
</dbReference>
<evidence type="ECO:0000313" key="6">
    <source>
        <dbReference type="Proteomes" id="UP000281647"/>
    </source>
</evidence>
<feature type="domain" description="ABC transporter" evidence="4">
    <location>
        <begin position="6"/>
        <end position="238"/>
    </location>
</feature>
<dbReference type="PANTHER" id="PTHR45772:SF7">
    <property type="entry name" value="AMINO ACID ABC TRANSPORTER ATP-BINDING PROTEIN"/>
    <property type="match status" value="1"/>
</dbReference>
<dbReference type="GO" id="GO:0005304">
    <property type="term" value="F:L-valine transmembrane transporter activity"/>
    <property type="evidence" value="ECO:0007669"/>
    <property type="project" value="TreeGrafter"/>
</dbReference>
<keyword evidence="6" id="KW-1185">Reference proteome</keyword>
<comment type="caution">
    <text evidence="5">The sequence shown here is derived from an EMBL/GenBank/DDBJ whole genome shotgun (WGS) entry which is preliminary data.</text>
</comment>
<dbReference type="Gene3D" id="3.40.50.300">
    <property type="entry name" value="P-loop containing nucleotide triphosphate hydrolases"/>
    <property type="match status" value="1"/>
</dbReference>
<dbReference type="PROSITE" id="PS50893">
    <property type="entry name" value="ABC_TRANSPORTER_2"/>
    <property type="match status" value="1"/>
</dbReference>
<dbReference type="EMBL" id="RKST01000030">
    <property type="protein sequence ID" value="RUM95829.1"/>
    <property type="molecule type" value="Genomic_DNA"/>
</dbReference>
<dbReference type="GO" id="GO:1903806">
    <property type="term" value="P:L-isoleucine import across plasma membrane"/>
    <property type="evidence" value="ECO:0007669"/>
    <property type="project" value="TreeGrafter"/>
</dbReference>
<evidence type="ECO:0000256" key="2">
    <source>
        <dbReference type="ARBA" id="ARBA00022741"/>
    </source>
</evidence>
<sequence length="245" mass="26152">MNEIILSGRGVVKHFAGLTATDNVDFDIPAGSIYGLIGPNGAGKSTLFNLITGYYDLTGGEIRFKGTSLAGIPTYRRNQMGIARAFQISKPFPALTVRENIRVGAIFGRPEKVDHEKVVDEALAITGIADIADRTAEGLTVGTLRKLEIARAIATRPSLLLADEPCAGLNPTETQEMVNCLRNVRGKGITVWLVEHDMKAVTSICDRILVIDAGRKIAEGTPAEVVSNPNVITAYLGAPIEEPAA</sequence>
<dbReference type="PANTHER" id="PTHR45772">
    <property type="entry name" value="CONSERVED COMPONENT OF ABC TRANSPORTER FOR NATURAL AMINO ACIDS-RELATED"/>
    <property type="match status" value="1"/>
</dbReference>
<dbReference type="GO" id="GO:0016887">
    <property type="term" value="F:ATP hydrolysis activity"/>
    <property type="evidence" value="ECO:0007669"/>
    <property type="project" value="InterPro"/>
</dbReference>
<keyword evidence="3 5" id="KW-0067">ATP-binding</keyword>
<dbReference type="SUPFAM" id="SSF52540">
    <property type="entry name" value="P-loop containing nucleoside triphosphate hydrolases"/>
    <property type="match status" value="1"/>
</dbReference>
<dbReference type="GO" id="GO:0015188">
    <property type="term" value="F:L-isoleucine transmembrane transporter activity"/>
    <property type="evidence" value="ECO:0007669"/>
    <property type="project" value="TreeGrafter"/>
</dbReference>
<dbReference type="SMART" id="SM00382">
    <property type="entry name" value="AAA"/>
    <property type="match status" value="1"/>
</dbReference>
<dbReference type="GO" id="GO:0005524">
    <property type="term" value="F:ATP binding"/>
    <property type="evidence" value="ECO:0007669"/>
    <property type="project" value="UniProtKB-KW"/>
</dbReference>
<name>A0A432V0X3_9HYPH</name>
<dbReference type="GO" id="GO:0005886">
    <property type="term" value="C:plasma membrane"/>
    <property type="evidence" value="ECO:0007669"/>
    <property type="project" value="TreeGrafter"/>
</dbReference>
<protein>
    <submittedName>
        <fullName evidence="5">ABC transporter ATP-binding protein</fullName>
    </submittedName>
</protein>
<evidence type="ECO:0000256" key="1">
    <source>
        <dbReference type="ARBA" id="ARBA00022448"/>
    </source>
</evidence>
<dbReference type="GO" id="GO:0015192">
    <property type="term" value="F:L-phenylalanine transmembrane transporter activity"/>
    <property type="evidence" value="ECO:0007669"/>
    <property type="project" value="TreeGrafter"/>
</dbReference>
<dbReference type="OrthoDB" id="9779872at2"/>
<dbReference type="InterPro" id="IPR032823">
    <property type="entry name" value="BCA_ABC_TP_C"/>
</dbReference>
<dbReference type="GO" id="GO:1903805">
    <property type="term" value="P:L-valine import across plasma membrane"/>
    <property type="evidence" value="ECO:0007669"/>
    <property type="project" value="TreeGrafter"/>
</dbReference>
<proteinExistence type="predicted"/>
<evidence type="ECO:0000313" key="5">
    <source>
        <dbReference type="EMBL" id="RUM95829.1"/>
    </source>
</evidence>
<dbReference type="CDD" id="cd03219">
    <property type="entry name" value="ABC_Mj1267_LivG_branched"/>
    <property type="match status" value="1"/>
</dbReference>
<evidence type="ECO:0000259" key="4">
    <source>
        <dbReference type="PROSITE" id="PS50893"/>
    </source>
</evidence>
<dbReference type="Pfam" id="PF12399">
    <property type="entry name" value="BCA_ABC_TP_C"/>
    <property type="match status" value="1"/>
</dbReference>